<dbReference type="RefSeq" id="WP_188996565.1">
    <property type="nucleotide sequence ID" value="NZ_BMOU01000002.1"/>
</dbReference>
<dbReference type="InterPro" id="IPR050855">
    <property type="entry name" value="NDM-1-like"/>
</dbReference>
<evidence type="ECO:0000259" key="1">
    <source>
        <dbReference type="SMART" id="SM00849"/>
    </source>
</evidence>
<dbReference type="Gene3D" id="3.60.15.10">
    <property type="entry name" value="Ribonuclease Z/Hydroxyacylglutathione hydrolase-like"/>
    <property type="match status" value="1"/>
</dbReference>
<dbReference type="SUPFAM" id="SSF56281">
    <property type="entry name" value="Metallo-hydrolase/oxidoreductase"/>
    <property type="match status" value="1"/>
</dbReference>
<protein>
    <submittedName>
        <fullName evidence="2">MBL fold hydrolase</fullName>
    </submittedName>
</protein>
<sequence>MVTPLSDDVWWYDLSGVNAYLVDDDGTLTLVDAGMPWHGNSLVAGVREAGFELRDLERILVTHYDLDHVGGLSAFDGVDLTIYVGVADAPYVTGTDKPPLTNHKGTLQRLTRRLVSAPSNPVETVADGDTVGSFTVYHTPGHTPGHVCYVSEALSTAFLGDLVRENRGALSASPWLLSYDTGAVTRSLREFIDRVPPFEVAAMGHGVPFEKGGSGRVAELAATV</sequence>
<keyword evidence="3" id="KW-1185">Reference proteome</keyword>
<dbReference type="InterPro" id="IPR036866">
    <property type="entry name" value="RibonucZ/Hydroxyglut_hydro"/>
</dbReference>
<reference evidence="2" key="1">
    <citation type="journal article" date="2014" name="Int. J. Syst. Evol. Microbiol.">
        <title>Complete genome sequence of Corynebacterium casei LMG S-19264T (=DSM 44701T), isolated from a smear-ripened cheese.</title>
        <authorList>
            <consortium name="US DOE Joint Genome Institute (JGI-PGF)"/>
            <person name="Walter F."/>
            <person name="Albersmeier A."/>
            <person name="Kalinowski J."/>
            <person name="Ruckert C."/>
        </authorList>
    </citation>
    <scope>NUCLEOTIDE SEQUENCE</scope>
    <source>
        <strain evidence="2">JCM 17820</strain>
    </source>
</reference>
<dbReference type="PANTHER" id="PTHR42951:SF4">
    <property type="entry name" value="ACYL-COENZYME A THIOESTERASE MBLAC2"/>
    <property type="match status" value="1"/>
</dbReference>
<dbReference type="SMART" id="SM00849">
    <property type="entry name" value="Lactamase_B"/>
    <property type="match status" value="1"/>
</dbReference>
<dbReference type="PANTHER" id="PTHR42951">
    <property type="entry name" value="METALLO-BETA-LACTAMASE DOMAIN-CONTAINING"/>
    <property type="match status" value="1"/>
</dbReference>
<organism evidence="2 3">
    <name type="scientific">Haloarcula pellucida</name>
    <dbReference type="NCBI Taxonomy" id="1427151"/>
    <lineage>
        <taxon>Archaea</taxon>
        <taxon>Methanobacteriati</taxon>
        <taxon>Methanobacteriota</taxon>
        <taxon>Stenosarchaea group</taxon>
        <taxon>Halobacteria</taxon>
        <taxon>Halobacteriales</taxon>
        <taxon>Haloarculaceae</taxon>
        <taxon>Haloarcula</taxon>
    </lineage>
</organism>
<dbReference type="Proteomes" id="UP000605784">
    <property type="component" value="Unassembled WGS sequence"/>
</dbReference>
<accession>A0A830GM68</accession>
<dbReference type="CDD" id="cd07721">
    <property type="entry name" value="yflN-like_MBL-fold"/>
    <property type="match status" value="1"/>
</dbReference>
<comment type="caution">
    <text evidence="2">The sequence shown here is derived from an EMBL/GenBank/DDBJ whole genome shotgun (WGS) entry which is preliminary data.</text>
</comment>
<gene>
    <name evidence="2" type="ORF">GCM10009030_17740</name>
</gene>
<keyword evidence="2" id="KW-0378">Hydrolase</keyword>
<dbReference type="AlphaFoldDB" id="A0A830GM68"/>
<proteinExistence type="predicted"/>
<dbReference type="EMBL" id="BMOU01000002">
    <property type="protein sequence ID" value="GGN92923.1"/>
    <property type="molecule type" value="Genomic_DNA"/>
</dbReference>
<name>A0A830GM68_9EURY</name>
<dbReference type="Pfam" id="PF00753">
    <property type="entry name" value="Lactamase_B"/>
    <property type="match status" value="1"/>
</dbReference>
<evidence type="ECO:0000313" key="2">
    <source>
        <dbReference type="EMBL" id="GGN92923.1"/>
    </source>
</evidence>
<dbReference type="GO" id="GO:0016787">
    <property type="term" value="F:hydrolase activity"/>
    <property type="evidence" value="ECO:0007669"/>
    <property type="project" value="UniProtKB-KW"/>
</dbReference>
<reference evidence="2" key="2">
    <citation type="submission" date="2020-09" db="EMBL/GenBank/DDBJ databases">
        <authorList>
            <person name="Sun Q."/>
            <person name="Ohkuma M."/>
        </authorList>
    </citation>
    <scope>NUCLEOTIDE SEQUENCE</scope>
    <source>
        <strain evidence="2">JCM 17820</strain>
    </source>
</reference>
<dbReference type="InterPro" id="IPR001279">
    <property type="entry name" value="Metallo-B-lactamas"/>
</dbReference>
<feature type="domain" description="Metallo-beta-lactamase" evidence="1">
    <location>
        <begin position="16"/>
        <end position="205"/>
    </location>
</feature>
<evidence type="ECO:0000313" key="3">
    <source>
        <dbReference type="Proteomes" id="UP000605784"/>
    </source>
</evidence>